<dbReference type="GO" id="GO:0019902">
    <property type="term" value="F:phosphatase binding"/>
    <property type="evidence" value="ECO:0007669"/>
    <property type="project" value="TreeGrafter"/>
</dbReference>
<sequence length="413" mass="46928">MCAENYETSHKTHYKPYELPNGTESLPPNINNQTSGFFREQATTYGSNFVKPARTEPVILRQVGPKESSGFISNTETEPISTTVGERWHCRSRPIGATEYKDKFPHYNYPKGDDLLLTILPTGEGPYAGGLFAPDSIEYRKHYLGSQFLPEKMGNLNIGPKETTGPMSNENGYVQTFDDPRRFITSYQINHFDMNRKGRDREGYVVSGIQQPRATGFTENNTVFNPLESYGDERITYYKLDPYQIGGKEATTYDSNFVKPARTEPVILGQVGSKQSSSFISNTETEPITTTVGECWHYRSRPIGATEYKDKFPHYNYPKGDDPLLTIIGPYAGGLFAPDSTEYRKHYLETTGPISNENGYVQTFDDPRRFITRHDREDYVVGGIQQPRATDFTENNKVFNPLDSYGDERITHY</sequence>
<evidence type="ECO:0000313" key="2">
    <source>
        <dbReference type="EMBL" id="CAF1025289.1"/>
    </source>
</evidence>
<dbReference type="PANTHER" id="PTHR34349:SF1">
    <property type="entry name" value="PROTEIN PHOSPHATASE 1 REGULATORY SUBUNIT 32"/>
    <property type="match status" value="1"/>
</dbReference>
<dbReference type="Pfam" id="PF15691">
    <property type="entry name" value="PPP1R32"/>
    <property type="match status" value="1"/>
</dbReference>
<feature type="region of interest" description="Disordered" evidence="1">
    <location>
        <begin position="1"/>
        <end position="26"/>
    </location>
</feature>
<reference evidence="2" key="1">
    <citation type="submission" date="2021-02" db="EMBL/GenBank/DDBJ databases">
        <authorList>
            <person name="Nowell W R."/>
        </authorList>
    </citation>
    <scope>NUCLEOTIDE SEQUENCE</scope>
</reference>
<organism evidence="2 3">
    <name type="scientific">Rotaria sordida</name>
    <dbReference type="NCBI Taxonomy" id="392033"/>
    <lineage>
        <taxon>Eukaryota</taxon>
        <taxon>Metazoa</taxon>
        <taxon>Spiralia</taxon>
        <taxon>Gnathifera</taxon>
        <taxon>Rotifera</taxon>
        <taxon>Eurotatoria</taxon>
        <taxon>Bdelloidea</taxon>
        <taxon>Philodinida</taxon>
        <taxon>Philodinidae</taxon>
        <taxon>Rotaria</taxon>
    </lineage>
</organism>
<dbReference type="EMBL" id="CAJNOU010000536">
    <property type="protein sequence ID" value="CAF1025289.1"/>
    <property type="molecule type" value="Genomic_DNA"/>
</dbReference>
<evidence type="ECO:0000313" key="3">
    <source>
        <dbReference type="Proteomes" id="UP000663889"/>
    </source>
</evidence>
<dbReference type="PANTHER" id="PTHR34349">
    <property type="entry name" value="PROTEIN PHOSPHATASE 1 REGULATORY SUBUNIT 32"/>
    <property type="match status" value="1"/>
</dbReference>
<protein>
    <submittedName>
        <fullName evidence="2">Uncharacterized protein</fullName>
    </submittedName>
</protein>
<proteinExistence type="predicted"/>
<dbReference type="AlphaFoldDB" id="A0A814IP33"/>
<gene>
    <name evidence="2" type="ORF">SEV965_LOCUS12017</name>
</gene>
<accession>A0A814IP33</accession>
<name>A0A814IP33_9BILA</name>
<evidence type="ECO:0000256" key="1">
    <source>
        <dbReference type="SAM" id="MobiDB-lite"/>
    </source>
</evidence>
<comment type="caution">
    <text evidence="2">The sequence shown here is derived from an EMBL/GenBank/DDBJ whole genome shotgun (WGS) entry which is preliminary data.</text>
</comment>
<dbReference type="Proteomes" id="UP000663889">
    <property type="component" value="Unassembled WGS sequence"/>
</dbReference>
<dbReference type="InterPro" id="IPR031410">
    <property type="entry name" value="SAXO4"/>
</dbReference>